<sequence>MKSSLVKTKITGYLLSIIVASVFAAISWIIVIAFYVNNVGSEVTSDHQRWGTFGDFVGGTLNPIFAFGSFLALLYTIHIQRIELKESREVLKAQERQLSIQTFENSYISYLSMLMEKINAVSVSDIKNEKSMTGDFAIKQLLENLKNAYKAEKIMQGDNSDAELTLVAAYKRFYRNHDDSISLLFRFLNQVMTFVNECSLTNKEKYWAMLRDQLKPDLLILIFYHHWVTVDCIELDRLVEKGFFDYLNKNKLLDADLHNSRLTGGTL</sequence>
<feature type="transmembrane region" description="Helical" evidence="1">
    <location>
        <begin position="12"/>
        <end position="36"/>
    </location>
</feature>
<dbReference type="Proteomes" id="UP001595710">
    <property type="component" value="Unassembled WGS sequence"/>
</dbReference>
<evidence type="ECO:0000313" key="3">
    <source>
        <dbReference type="Proteomes" id="UP001595710"/>
    </source>
</evidence>
<feature type="transmembrane region" description="Helical" evidence="1">
    <location>
        <begin position="56"/>
        <end position="77"/>
    </location>
</feature>
<proteinExistence type="predicted"/>
<dbReference type="Pfam" id="PF16872">
    <property type="entry name" value="putAbiC"/>
    <property type="match status" value="1"/>
</dbReference>
<reference evidence="3" key="1">
    <citation type="journal article" date="2019" name="Int. J. Syst. Evol. Microbiol.">
        <title>The Global Catalogue of Microorganisms (GCM) 10K type strain sequencing project: providing services to taxonomists for standard genome sequencing and annotation.</title>
        <authorList>
            <consortium name="The Broad Institute Genomics Platform"/>
            <consortium name="The Broad Institute Genome Sequencing Center for Infectious Disease"/>
            <person name="Wu L."/>
            <person name="Ma J."/>
        </authorList>
    </citation>
    <scope>NUCLEOTIDE SEQUENCE [LARGE SCALE GENOMIC DNA]</scope>
    <source>
        <strain evidence="3">CECT 8288</strain>
    </source>
</reference>
<protein>
    <submittedName>
        <fullName evidence="2">Phage abortive infection protein</fullName>
    </submittedName>
</protein>
<evidence type="ECO:0000256" key="1">
    <source>
        <dbReference type="SAM" id="Phobius"/>
    </source>
</evidence>
<organism evidence="2 3">
    <name type="scientific">Reinekea marina</name>
    <dbReference type="NCBI Taxonomy" id="1310421"/>
    <lineage>
        <taxon>Bacteria</taxon>
        <taxon>Pseudomonadati</taxon>
        <taxon>Pseudomonadota</taxon>
        <taxon>Gammaproteobacteria</taxon>
        <taxon>Oceanospirillales</taxon>
        <taxon>Saccharospirillaceae</taxon>
        <taxon>Reinekea</taxon>
    </lineage>
</organism>
<dbReference type="EMBL" id="JBHRYN010000007">
    <property type="protein sequence ID" value="MFC3701098.1"/>
    <property type="molecule type" value="Genomic_DNA"/>
</dbReference>
<keyword evidence="1" id="KW-0812">Transmembrane</keyword>
<keyword evidence="1" id="KW-0472">Membrane</keyword>
<dbReference type="RefSeq" id="WP_377362450.1">
    <property type="nucleotide sequence ID" value="NZ_JBHRYN010000007.1"/>
</dbReference>
<keyword evidence="3" id="KW-1185">Reference proteome</keyword>
<gene>
    <name evidence="2" type="ORF">ACFOND_05525</name>
</gene>
<name>A0ABV7WSP9_9GAMM</name>
<comment type="caution">
    <text evidence="2">The sequence shown here is derived from an EMBL/GenBank/DDBJ whole genome shotgun (WGS) entry which is preliminary data.</text>
</comment>
<dbReference type="InterPro" id="IPR031709">
    <property type="entry name" value="PutAbiC"/>
</dbReference>
<evidence type="ECO:0000313" key="2">
    <source>
        <dbReference type="EMBL" id="MFC3701098.1"/>
    </source>
</evidence>
<accession>A0ABV7WSP9</accession>
<keyword evidence="1" id="KW-1133">Transmembrane helix</keyword>